<dbReference type="EMBL" id="LXQA010360141">
    <property type="protein sequence ID" value="MCI46626.1"/>
    <property type="molecule type" value="Genomic_DNA"/>
</dbReference>
<evidence type="ECO:0000256" key="1">
    <source>
        <dbReference type="SAM" id="MobiDB-lite"/>
    </source>
</evidence>
<evidence type="ECO:0000313" key="2">
    <source>
        <dbReference type="EMBL" id="MCI46626.1"/>
    </source>
</evidence>
<proteinExistence type="predicted"/>
<name>A0A392SFK7_9FABA</name>
<protein>
    <submittedName>
        <fullName evidence="2">Uncharacterized protein</fullName>
    </submittedName>
</protein>
<comment type="caution">
    <text evidence="2">The sequence shown here is derived from an EMBL/GenBank/DDBJ whole genome shotgun (WGS) entry which is preliminary data.</text>
</comment>
<reference evidence="2 3" key="1">
    <citation type="journal article" date="2018" name="Front. Plant Sci.">
        <title>Red Clover (Trifolium pratense) and Zigzag Clover (T. medium) - A Picture of Genomic Similarities and Differences.</title>
        <authorList>
            <person name="Dluhosova J."/>
            <person name="Istvanek J."/>
            <person name="Nedelnik J."/>
            <person name="Repkova J."/>
        </authorList>
    </citation>
    <scope>NUCLEOTIDE SEQUENCE [LARGE SCALE GENOMIC DNA]</scope>
    <source>
        <strain evidence="3">cv. 10/8</strain>
        <tissue evidence="2">Leaf</tissue>
    </source>
</reference>
<keyword evidence="3" id="KW-1185">Reference proteome</keyword>
<accession>A0A392SFK7</accession>
<feature type="non-terminal residue" evidence="2">
    <location>
        <position position="1"/>
    </location>
</feature>
<evidence type="ECO:0000313" key="3">
    <source>
        <dbReference type="Proteomes" id="UP000265520"/>
    </source>
</evidence>
<dbReference type="Proteomes" id="UP000265520">
    <property type="component" value="Unassembled WGS sequence"/>
</dbReference>
<dbReference type="AlphaFoldDB" id="A0A392SFK7"/>
<sequence>ARLPPDHRRPPSGHHRPPENWVKPSRAAGGPAVDWRPPPP</sequence>
<feature type="region of interest" description="Disordered" evidence="1">
    <location>
        <begin position="1"/>
        <end position="40"/>
    </location>
</feature>
<organism evidence="2 3">
    <name type="scientific">Trifolium medium</name>
    <dbReference type="NCBI Taxonomy" id="97028"/>
    <lineage>
        <taxon>Eukaryota</taxon>
        <taxon>Viridiplantae</taxon>
        <taxon>Streptophyta</taxon>
        <taxon>Embryophyta</taxon>
        <taxon>Tracheophyta</taxon>
        <taxon>Spermatophyta</taxon>
        <taxon>Magnoliopsida</taxon>
        <taxon>eudicotyledons</taxon>
        <taxon>Gunneridae</taxon>
        <taxon>Pentapetalae</taxon>
        <taxon>rosids</taxon>
        <taxon>fabids</taxon>
        <taxon>Fabales</taxon>
        <taxon>Fabaceae</taxon>
        <taxon>Papilionoideae</taxon>
        <taxon>50 kb inversion clade</taxon>
        <taxon>NPAAA clade</taxon>
        <taxon>Hologalegina</taxon>
        <taxon>IRL clade</taxon>
        <taxon>Trifolieae</taxon>
        <taxon>Trifolium</taxon>
    </lineage>
</organism>